<organism evidence="1 2">
    <name type="scientific">Microbacterium stercoris</name>
    <dbReference type="NCBI Taxonomy" id="2820289"/>
    <lineage>
        <taxon>Bacteria</taxon>
        <taxon>Bacillati</taxon>
        <taxon>Actinomycetota</taxon>
        <taxon>Actinomycetes</taxon>
        <taxon>Micrococcales</taxon>
        <taxon>Microbacteriaceae</taxon>
        <taxon>Microbacterium</taxon>
    </lineage>
</organism>
<evidence type="ECO:0000313" key="2">
    <source>
        <dbReference type="Proteomes" id="UP000680132"/>
    </source>
</evidence>
<sequence length="250" mass="27231">MAFRPLRPTPTDYAQPIPDWLLDALSPRARELDNAVKTAHEALLKARAKAASTASALRELSTADGPRAMVKRTDWDKADDAARAAVPEAEAAERAYDRATRARFEFIYGTDDEPGALDSEEFLAKVEPLFAAASRAARSHLDALVAALTERDAFASAMGRVIAKPGGWFGLAHATRDISAYIDAGPTDEDEDAWRIVNATLGEAVALTSTKLELLRKCQAIREDESIPASAKAQRYRAVLAHYLPQEVTR</sequence>
<keyword evidence="2" id="KW-1185">Reference proteome</keyword>
<comment type="caution">
    <text evidence="1">The sequence shown here is derived from an EMBL/GenBank/DDBJ whole genome shotgun (WGS) entry which is preliminary data.</text>
</comment>
<dbReference type="RefSeq" id="WP_208504799.1">
    <property type="nucleotide sequence ID" value="NZ_JAGFOA010000006.1"/>
</dbReference>
<dbReference type="EMBL" id="JAGFOA010000006">
    <property type="protein sequence ID" value="MBO3664793.1"/>
    <property type="molecule type" value="Genomic_DNA"/>
</dbReference>
<gene>
    <name evidence="1" type="ORF">J5V96_14950</name>
</gene>
<dbReference type="Proteomes" id="UP000680132">
    <property type="component" value="Unassembled WGS sequence"/>
</dbReference>
<name>A0A939QTB2_9MICO</name>
<proteinExistence type="predicted"/>
<dbReference type="AlphaFoldDB" id="A0A939QTB2"/>
<accession>A0A939QTB2</accession>
<evidence type="ECO:0000313" key="1">
    <source>
        <dbReference type="EMBL" id="MBO3664793.1"/>
    </source>
</evidence>
<reference evidence="1" key="1">
    <citation type="submission" date="2021-03" db="EMBL/GenBank/DDBJ databases">
        <title>Microbacterium sp. nov., a novel actinobacterium isolated from cow dung.</title>
        <authorList>
            <person name="Zhang L."/>
        </authorList>
    </citation>
    <scope>NUCLEOTIDE SEQUENCE</scope>
    <source>
        <strain evidence="1">NEAU-LLB</strain>
    </source>
</reference>
<protein>
    <submittedName>
        <fullName evidence="1">Uncharacterized protein</fullName>
    </submittedName>
</protein>